<evidence type="ECO:0000313" key="13">
    <source>
        <dbReference type="Proteomes" id="UP000215539"/>
    </source>
</evidence>
<organism evidence="11 13">
    <name type="scientific">Capnocytophaga haemolytica</name>
    <dbReference type="NCBI Taxonomy" id="45243"/>
    <lineage>
        <taxon>Bacteria</taxon>
        <taxon>Pseudomonadati</taxon>
        <taxon>Bacteroidota</taxon>
        <taxon>Flavobacteriia</taxon>
        <taxon>Flavobacteriales</taxon>
        <taxon>Flavobacteriaceae</taxon>
        <taxon>Capnocytophaga</taxon>
    </lineage>
</organism>
<keyword evidence="3" id="KW-0813">Transport</keyword>
<comment type="similarity">
    <text evidence="2">Belongs to the ABC-2 integral membrane protein family.</text>
</comment>
<feature type="transmembrane region" description="Helical" evidence="8">
    <location>
        <begin position="223"/>
        <end position="246"/>
    </location>
</feature>
<dbReference type="Proteomes" id="UP000065822">
    <property type="component" value="Chromosome"/>
</dbReference>
<evidence type="ECO:0000256" key="4">
    <source>
        <dbReference type="ARBA" id="ARBA00022475"/>
    </source>
</evidence>
<dbReference type="EMBL" id="LT906449">
    <property type="protein sequence ID" value="SNV11291.1"/>
    <property type="molecule type" value="Genomic_DNA"/>
</dbReference>
<evidence type="ECO:0000256" key="8">
    <source>
        <dbReference type="SAM" id="Phobius"/>
    </source>
</evidence>
<dbReference type="InterPro" id="IPR051449">
    <property type="entry name" value="ABC-2_transporter_component"/>
</dbReference>
<dbReference type="AlphaFoldDB" id="A0AAX2GY92"/>
<keyword evidence="6 8" id="KW-1133">Transmembrane helix</keyword>
<feature type="transmembrane region" description="Helical" evidence="8">
    <location>
        <begin position="20"/>
        <end position="38"/>
    </location>
</feature>
<sequence>MLLSFIRKEFYHILRDRKTLLMLIGMPVAQILLFGFALTNEVKDTPTVIVSEGRDAVVRTLGERFAHSRQFAVKDYLATTEEVGAAFRANKAKLAVVLPQGIERRLMRGEHVQIALITDASNPNEASTLVSYASAVIASYLKEVVPPVNQAQVELVSGGKSIGVLTTLLYNPELKESYNFVPGVLSLILMLICVLMTSVSIVREKEMGTMEVLLVSPVRPLTLILAKAVPYLLISVVNFLVILLISVTLLDMPVRGSVGLLFFESVLLIFVALSLGLLISNSTESQQTAMLLSLMGMMIPTLLFTGFMFPIENMPVALQYISNIVPTRWYYVIVKSIMLKGLGFGAIWKETLILAAMAVVLVGVSVVKFKKRLE</sequence>
<reference evidence="10 12" key="1">
    <citation type="submission" date="2016-02" db="EMBL/GenBank/DDBJ databases">
        <authorList>
            <person name="Holder M.E."/>
            <person name="Ajami N.J."/>
            <person name="Petrosino J.F."/>
        </authorList>
    </citation>
    <scope>NUCLEOTIDE SEQUENCE [LARGE SCALE GENOMIC DNA]</scope>
    <source>
        <strain evidence="10 12">CCUG 32990</strain>
    </source>
</reference>
<reference evidence="11 13" key="2">
    <citation type="submission" date="2017-06" db="EMBL/GenBank/DDBJ databases">
        <authorList>
            <consortium name="Pathogen Informatics"/>
        </authorList>
    </citation>
    <scope>NUCLEOTIDE SEQUENCE [LARGE SCALE GENOMIC DNA]</scope>
    <source>
        <strain evidence="11 13">NCTC12947</strain>
    </source>
</reference>
<evidence type="ECO:0000256" key="3">
    <source>
        <dbReference type="ARBA" id="ARBA00022448"/>
    </source>
</evidence>
<feature type="transmembrane region" description="Helical" evidence="8">
    <location>
        <begin position="346"/>
        <end position="367"/>
    </location>
</feature>
<evidence type="ECO:0000313" key="11">
    <source>
        <dbReference type="EMBL" id="SNV11291.1"/>
    </source>
</evidence>
<dbReference type="GO" id="GO:0005886">
    <property type="term" value="C:plasma membrane"/>
    <property type="evidence" value="ECO:0007669"/>
    <property type="project" value="UniProtKB-SubCell"/>
</dbReference>
<dbReference type="Pfam" id="PF12698">
    <property type="entry name" value="ABC2_membrane_3"/>
    <property type="match status" value="1"/>
</dbReference>
<protein>
    <submittedName>
        <fullName evidence="11">Inner membrane transport permease ybhR</fullName>
    </submittedName>
    <submittedName>
        <fullName evidence="10">Multidrug ABC transporter permease</fullName>
    </submittedName>
</protein>
<evidence type="ECO:0000259" key="9">
    <source>
        <dbReference type="PROSITE" id="PS51012"/>
    </source>
</evidence>
<evidence type="ECO:0000313" key="10">
    <source>
        <dbReference type="EMBL" id="AMD84369.1"/>
    </source>
</evidence>
<dbReference type="EMBL" id="CP014227">
    <property type="protein sequence ID" value="AMD84369.1"/>
    <property type="molecule type" value="Genomic_DNA"/>
</dbReference>
<name>A0AAX2GY92_9FLAO</name>
<evidence type="ECO:0000256" key="6">
    <source>
        <dbReference type="ARBA" id="ARBA00022989"/>
    </source>
</evidence>
<evidence type="ECO:0000256" key="2">
    <source>
        <dbReference type="ARBA" id="ARBA00007783"/>
    </source>
</evidence>
<keyword evidence="7 8" id="KW-0472">Membrane</keyword>
<dbReference type="Gene3D" id="3.40.1710.10">
    <property type="entry name" value="abc type-2 transporter like domain"/>
    <property type="match status" value="1"/>
</dbReference>
<proteinExistence type="inferred from homology"/>
<keyword evidence="12" id="KW-1185">Reference proteome</keyword>
<dbReference type="InterPro" id="IPR047817">
    <property type="entry name" value="ABC2_TM_bact-type"/>
</dbReference>
<feature type="transmembrane region" description="Helical" evidence="8">
    <location>
        <begin position="180"/>
        <end position="202"/>
    </location>
</feature>
<evidence type="ECO:0000256" key="5">
    <source>
        <dbReference type="ARBA" id="ARBA00022692"/>
    </source>
</evidence>
<keyword evidence="4" id="KW-1003">Cell membrane</keyword>
<accession>A0AAX2GY92</accession>
<dbReference type="KEGG" id="chg:AXF12_01760"/>
<dbReference type="PANTHER" id="PTHR30294">
    <property type="entry name" value="MEMBRANE COMPONENT OF ABC TRANSPORTER YHHJ-RELATED"/>
    <property type="match status" value="1"/>
</dbReference>
<dbReference type="Proteomes" id="UP000215539">
    <property type="component" value="Chromosome 1"/>
</dbReference>
<evidence type="ECO:0000256" key="1">
    <source>
        <dbReference type="ARBA" id="ARBA00004651"/>
    </source>
</evidence>
<evidence type="ECO:0000313" key="12">
    <source>
        <dbReference type="Proteomes" id="UP000065822"/>
    </source>
</evidence>
<dbReference type="PANTHER" id="PTHR30294:SF29">
    <property type="entry name" value="MULTIDRUG ABC TRANSPORTER PERMEASE YBHS-RELATED"/>
    <property type="match status" value="1"/>
</dbReference>
<feature type="transmembrane region" description="Helical" evidence="8">
    <location>
        <begin position="291"/>
        <end position="311"/>
    </location>
</feature>
<dbReference type="PROSITE" id="PS51012">
    <property type="entry name" value="ABC_TM2"/>
    <property type="match status" value="1"/>
</dbReference>
<dbReference type="InterPro" id="IPR013525">
    <property type="entry name" value="ABC2_TM"/>
</dbReference>
<gene>
    <name evidence="11" type="primary">ybhR_3</name>
    <name evidence="10" type="ORF">AXF12_01760</name>
    <name evidence="11" type="ORF">SAMEA44541418_01403</name>
</gene>
<comment type="subcellular location">
    <subcellularLocation>
        <location evidence="1">Cell membrane</location>
        <topology evidence="1">Multi-pass membrane protein</topology>
    </subcellularLocation>
</comment>
<feature type="domain" description="ABC transmembrane type-2" evidence="9">
    <location>
        <begin position="138"/>
        <end position="372"/>
    </location>
</feature>
<evidence type="ECO:0000256" key="7">
    <source>
        <dbReference type="ARBA" id="ARBA00023136"/>
    </source>
</evidence>
<keyword evidence="5 8" id="KW-0812">Transmembrane</keyword>
<feature type="transmembrane region" description="Helical" evidence="8">
    <location>
        <begin position="258"/>
        <end position="279"/>
    </location>
</feature>
<dbReference type="RefSeq" id="WP_066427935.1">
    <property type="nucleotide sequence ID" value="NZ_CP014227.1"/>
</dbReference>
<dbReference type="GO" id="GO:0140359">
    <property type="term" value="F:ABC-type transporter activity"/>
    <property type="evidence" value="ECO:0007669"/>
    <property type="project" value="InterPro"/>
</dbReference>